<dbReference type="EMBL" id="NNAY01005839">
    <property type="protein sequence ID" value="OXU16531.1"/>
    <property type="molecule type" value="Genomic_DNA"/>
</dbReference>
<evidence type="ECO:0000256" key="14">
    <source>
        <dbReference type="SAM" id="MobiDB-lite"/>
    </source>
</evidence>
<feature type="chain" id="PRO_5012263217" description="N(4)-(beta-N-acetylglucosaminyl)-L-asparaginase" evidence="15">
    <location>
        <begin position="28"/>
        <end position="353"/>
    </location>
</feature>
<dbReference type="SUPFAM" id="SSF56235">
    <property type="entry name" value="N-terminal nucleophile aminohydrolases (Ntn hydrolases)"/>
    <property type="match status" value="1"/>
</dbReference>
<evidence type="ECO:0000313" key="16">
    <source>
        <dbReference type="EMBL" id="OXU16531.1"/>
    </source>
</evidence>
<feature type="binding site" evidence="12">
    <location>
        <begin position="262"/>
        <end position="265"/>
    </location>
    <ligand>
        <name>substrate</name>
    </ligand>
</feature>
<dbReference type="STRING" id="543379.A0A232EDV1"/>
<dbReference type="GO" id="GO:0006508">
    <property type="term" value="P:proteolysis"/>
    <property type="evidence" value="ECO:0007669"/>
    <property type="project" value="UniProtKB-KW"/>
</dbReference>
<dbReference type="AlphaFoldDB" id="A0A232EDV1"/>
<dbReference type="PANTHER" id="PTHR10188">
    <property type="entry name" value="L-ASPARAGINASE"/>
    <property type="match status" value="1"/>
</dbReference>
<dbReference type="GO" id="GO:0005737">
    <property type="term" value="C:cytoplasm"/>
    <property type="evidence" value="ECO:0007669"/>
    <property type="project" value="TreeGrafter"/>
</dbReference>
<evidence type="ECO:0000256" key="9">
    <source>
        <dbReference type="ARBA" id="ARBA00079301"/>
    </source>
</evidence>
<reference evidence="16 17" key="1">
    <citation type="journal article" date="2017" name="Curr. Biol.">
        <title>The Evolution of Venom by Co-option of Single-Copy Genes.</title>
        <authorList>
            <person name="Martinson E.O."/>
            <person name="Mrinalini"/>
            <person name="Kelkar Y.D."/>
            <person name="Chang C.H."/>
            <person name="Werren J.H."/>
        </authorList>
    </citation>
    <scope>NUCLEOTIDE SEQUENCE [LARGE SCALE GENOMIC DNA]</scope>
    <source>
        <strain evidence="16 17">Alberta</strain>
        <tissue evidence="16">Whole body</tissue>
    </source>
</reference>
<evidence type="ECO:0000313" key="17">
    <source>
        <dbReference type="Proteomes" id="UP000215335"/>
    </source>
</evidence>
<evidence type="ECO:0000256" key="8">
    <source>
        <dbReference type="ARBA" id="ARBA00078726"/>
    </source>
</evidence>
<dbReference type="InterPro" id="IPR029055">
    <property type="entry name" value="Ntn_hydrolases_N"/>
</dbReference>
<keyword evidence="4" id="KW-0068">Autocatalytic cleavage</keyword>
<keyword evidence="17" id="KW-1185">Reference proteome</keyword>
<dbReference type="Proteomes" id="UP000215335">
    <property type="component" value="Unassembled WGS sequence"/>
</dbReference>
<comment type="caution">
    <text evidence="16">The sequence shown here is derived from an EMBL/GenBank/DDBJ whole genome shotgun (WGS) entry which is preliminary data.</text>
</comment>
<comment type="catalytic activity">
    <reaction evidence="5">
        <text>N(4)-(beta-N-acetyl-D-glucosaminyl)-L-asparagine + H2O = N-acetyl-beta-D-glucosaminylamine + L-aspartate + H(+)</text>
        <dbReference type="Rhea" id="RHEA:11544"/>
        <dbReference type="ChEBI" id="CHEBI:15377"/>
        <dbReference type="ChEBI" id="CHEBI:15378"/>
        <dbReference type="ChEBI" id="CHEBI:15947"/>
        <dbReference type="ChEBI" id="CHEBI:29991"/>
        <dbReference type="ChEBI" id="CHEBI:58080"/>
        <dbReference type="EC" id="3.5.1.26"/>
    </reaction>
</comment>
<comment type="function">
    <text evidence="6">Cleaves the GlcNAc-Asn bond which joins oligosaccharides to the peptide of asparagine-linked glycoproteins.</text>
</comment>
<evidence type="ECO:0000256" key="7">
    <source>
        <dbReference type="ARBA" id="ARBA00066729"/>
    </source>
</evidence>
<evidence type="ECO:0000256" key="3">
    <source>
        <dbReference type="ARBA" id="ARBA00022801"/>
    </source>
</evidence>
<comment type="similarity">
    <text evidence="1">Belongs to the Ntn-hydrolase family.</text>
</comment>
<evidence type="ECO:0000256" key="2">
    <source>
        <dbReference type="ARBA" id="ARBA00022670"/>
    </source>
</evidence>
<gene>
    <name evidence="16" type="ORF">TSAR_006271</name>
</gene>
<name>A0A232EDV1_9HYME</name>
<dbReference type="CDD" id="cd04513">
    <property type="entry name" value="Glycosylasparaginase"/>
    <property type="match status" value="1"/>
</dbReference>
<feature type="region of interest" description="Disordered" evidence="14">
    <location>
        <begin position="169"/>
        <end position="209"/>
    </location>
</feature>
<dbReference type="PANTHER" id="PTHR10188:SF6">
    <property type="entry name" value="N(4)-(BETA-N-ACETYLGLUCOSAMINYL)-L-ASPARAGINASE"/>
    <property type="match status" value="1"/>
</dbReference>
<dbReference type="Pfam" id="PF01112">
    <property type="entry name" value="Asparaginase_2"/>
    <property type="match status" value="1"/>
</dbReference>
<keyword evidence="2" id="KW-0645">Protease</keyword>
<feature type="site" description="Cleavage; by autolysis" evidence="13">
    <location>
        <begin position="210"/>
        <end position="211"/>
    </location>
</feature>
<dbReference type="InterPro" id="IPR000246">
    <property type="entry name" value="Peptidase_T2"/>
</dbReference>
<evidence type="ECO:0000256" key="13">
    <source>
        <dbReference type="PIRSR" id="PIRSR600246-3"/>
    </source>
</evidence>
<accession>A0A232EDV1</accession>
<dbReference type="Gene3D" id="3.60.20.30">
    <property type="entry name" value="(Glycosyl)asparaginase"/>
    <property type="match status" value="1"/>
</dbReference>
<feature type="binding site" evidence="12">
    <location>
        <begin position="239"/>
        <end position="242"/>
    </location>
    <ligand>
        <name>substrate</name>
    </ligand>
</feature>
<feature type="active site" description="Nucleophile" evidence="11">
    <location>
        <position position="211"/>
    </location>
</feature>
<dbReference type="EC" id="3.5.1.26" evidence="7"/>
<dbReference type="FunFam" id="3.60.20.30:FF:000003">
    <property type="entry name" value="N(4)-(Beta-N-acetylglucosaminyl)-L-asparaginase isoform X1"/>
    <property type="match status" value="1"/>
</dbReference>
<evidence type="ECO:0000256" key="5">
    <source>
        <dbReference type="ARBA" id="ARBA00050421"/>
    </source>
</evidence>
<evidence type="ECO:0000256" key="11">
    <source>
        <dbReference type="PIRSR" id="PIRSR600246-1"/>
    </source>
</evidence>
<keyword evidence="15" id="KW-0732">Signal</keyword>
<feature type="compositionally biased region" description="Polar residues" evidence="14">
    <location>
        <begin position="169"/>
        <end position="181"/>
    </location>
</feature>
<protein>
    <recommendedName>
        <fullName evidence="7">N(4)-(beta-N-acetylglucosaminyl)-L-asparaginase</fullName>
        <ecNumber evidence="7">3.5.1.26</ecNumber>
    </recommendedName>
    <alternativeName>
        <fullName evidence="9">Aspartylglucosaminidase</fullName>
    </alternativeName>
    <alternativeName>
        <fullName evidence="8">Glycosylasparaginase</fullName>
    </alternativeName>
    <alternativeName>
        <fullName evidence="10">N4-(N-acetyl-beta-glucosaminyl)-L-asparagine amidase</fullName>
    </alternativeName>
</protein>
<dbReference type="OrthoDB" id="188713at2759"/>
<organism evidence="16 17">
    <name type="scientific">Trichomalopsis sarcophagae</name>
    <dbReference type="NCBI Taxonomy" id="543379"/>
    <lineage>
        <taxon>Eukaryota</taxon>
        <taxon>Metazoa</taxon>
        <taxon>Ecdysozoa</taxon>
        <taxon>Arthropoda</taxon>
        <taxon>Hexapoda</taxon>
        <taxon>Insecta</taxon>
        <taxon>Pterygota</taxon>
        <taxon>Neoptera</taxon>
        <taxon>Endopterygota</taxon>
        <taxon>Hymenoptera</taxon>
        <taxon>Apocrita</taxon>
        <taxon>Proctotrupomorpha</taxon>
        <taxon>Chalcidoidea</taxon>
        <taxon>Pteromalidae</taxon>
        <taxon>Pteromalinae</taxon>
        <taxon>Trichomalopsis</taxon>
    </lineage>
</organism>
<evidence type="ECO:0000256" key="12">
    <source>
        <dbReference type="PIRSR" id="PIRSR600246-2"/>
    </source>
</evidence>
<feature type="compositionally biased region" description="Polar residues" evidence="14">
    <location>
        <begin position="188"/>
        <end position="205"/>
    </location>
</feature>
<evidence type="ECO:0000256" key="10">
    <source>
        <dbReference type="ARBA" id="ARBA00080645"/>
    </source>
</evidence>
<evidence type="ECO:0000256" key="15">
    <source>
        <dbReference type="SAM" id="SignalP"/>
    </source>
</evidence>
<feature type="signal peptide" evidence="15">
    <location>
        <begin position="1"/>
        <end position="27"/>
    </location>
</feature>
<sequence>MELFQSFRKLLSIKTLILSILLSNGRAEINPLVVVTWNYPNATQKAWDVLHTEKRSALDAVEESCTLCEQMQCRGTVGFGGNPDENGETTLDALIMDGVTMDVGAVGGIRNVKDAISVARKVMENTRHSLLGGGLAADFAVQMGFKKESLQTDRSRDLWQKWKANNCQPNFWENVEPNPSKSCGPYRLSSNTQSDKPKTNVPTSAEDNHDTIGTVALDTKGRVAAGVSTNGQNHKIPGRIGDSAMTGAGAYADGEVGAAAATGDGDIIMRFLPSYLSVELMRMGVAPKAATETAVRRMARRYPKFRGAVIALNKDGEYGAACHGYGNFPYYVSNVETAGAKEFNIPCLTLPKN</sequence>
<dbReference type="GO" id="GO:0008233">
    <property type="term" value="F:peptidase activity"/>
    <property type="evidence" value="ECO:0007669"/>
    <property type="project" value="UniProtKB-KW"/>
</dbReference>
<evidence type="ECO:0000256" key="1">
    <source>
        <dbReference type="ARBA" id="ARBA00010872"/>
    </source>
</evidence>
<dbReference type="GO" id="GO:0003948">
    <property type="term" value="F:N4-(beta-N-acetylglucosaminyl)-L-asparaginase activity"/>
    <property type="evidence" value="ECO:0007669"/>
    <property type="project" value="UniProtKB-EC"/>
</dbReference>
<evidence type="ECO:0000256" key="6">
    <source>
        <dbReference type="ARBA" id="ARBA00053295"/>
    </source>
</evidence>
<evidence type="ECO:0000256" key="4">
    <source>
        <dbReference type="ARBA" id="ARBA00022813"/>
    </source>
</evidence>
<proteinExistence type="inferred from homology"/>
<keyword evidence="3" id="KW-0378">Hydrolase</keyword>